<name>A0A915DX84_9BILA</name>
<protein>
    <submittedName>
        <fullName evidence="3">Uncharacterized protein</fullName>
    </submittedName>
</protein>
<organism evidence="2 3">
    <name type="scientific">Ditylenchus dipsaci</name>
    <dbReference type="NCBI Taxonomy" id="166011"/>
    <lineage>
        <taxon>Eukaryota</taxon>
        <taxon>Metazoa</taxon>
        <taxon>Ecdysozoa</taxon>
        <taxon>Nematoda</taxon>
        <taxon>Chromadorea</taxon>
        <taxon>Rhabditida</taxon>
        <taxon>Tylenchina</taxon>
        <taxon>Tylenchomorpha</taxon>
        <taxon>Sphaerularioidea</taxon>
        <taxon>Anguinidae</taxon>
        <taxon>Anguininae</taxon>
        <taxon>Ditylenchus</taxon>
    </lineage>
</organism>
<feature type="chain" id="PRO_5037424978" evidence="1">
    <location>
        <begin position="17"/>
        <end position="81"/>
    </location>
</feature>
<dbReference type="WBParaSite" id="jg23697">
    <property type="protein sequence ID" value="jg23697"/>
    <property type="gene ID" value="jg23697"/>
</dbReference>
<feature type="signal peptide" evidence="1">
    <location>
        <begin position="1"/>
        <end position="16"/>
    </location>
</feature>
<keyword evidence="1" id="KW-0732">Signal</keyword>
<dbReference type="Proteomes" id="UP000887574">
    <property type="component" value="Unplaced"/>
</dbReference>
<proteinExistence type="predicted"/>
<evidence type="ECO:0000256" key="1">
    <source>
        <dbReference type="SAM" id="SignalP"/>
    </source>
</evidence>
<reference evidence="3" key="1">
    <citation type="submission" date="2022-11" db="UniProtKB">
        <authorList>
            <consortium name="WormBaseParasite"/>
        </authorList>
    </citation>
    <scope>IDENTIFICATION</scope>
</reference>
<evidence type="ECO:0000313" key="2">
    <source>
        <dbReference type="Proteomes" id="UP000887574"/>
    </source>
</evidence>
<dbReference type="AlphaFoldDB" id="A0A915DX84"/>
<evidence type="ECO:0000313" key="3">
    <source>
        <dbReference type="WBParaSite" id="jg23697"/>
    </source>
</evidence>
<sequence length="81" mass="8050">MLFSLLFLCLLNLSAGQLAVTNPANPQVQLPTTPFPVSTPNSGLAVSPASVIMAGTTSFPVVATTNPQATAPASNGLGGVV</sequence>
<accession>A0A915DX84</accession>
<keyword evidence="2" id="KW-1185">Reference proteome</keyword>